<reference evidence="3" key="1">
    <citation type="submission" date="2021-01" db="EMBL/GenBank/DDBJ databases">
        <title>Phytophthora aleatoria, a newly-described species from Pinus radiata is distinct from Phytophthora cactorum isolates based on comparative genomics.</title>
        <authorList>
            <person name="Mcdougal R."/>
            <person name="Panda P."/>
            <person name="Williams N."/>
            <person name="Studholme D.J."/>
        </authorList>
    </citation>
    <scope>NUCLEOTIDE SEQUENCE</scope>
    <source>
        <strain evidence="3">NZFS 4037</strain>
    </source>
</reference>
<dbReference type="GO" id="GO:0003677">
    <property type="term" value="F:DNA binding"/>
    <property type="evidence" value="ECO:0007669"/>
    <property type="project" value="UniProtKB-KW"/>
</dbReference>
<organism evidence="3 4">
    <name type="scientific">Phytophthora aleatoria</name>
    <dbReference type="NCBI Taxonomy" id="2496075"/>
    <lineage>
        <taxon>Eukaryota</taxon>
        <taxon>Sar</taxon>
        <taxon>Stramenopiles</taxon>
        <taxon>Oomycota</taxon>
        <taxon>Peronosporomycetes</taxon>
        <taxon>Peronosporales</taxon>
        <taxon>Peronosporaceae</taxon>
        <taxon>Phytophthora</taxon>
    </lineage>
</organism>
<gene>
    <name evidence="3" type="ORF">JG688_00008961</name>
</gene>
<keyword evidence="1" id="KW-0238">DNA-binding</keyword>
<feature type="domain" description="HTH CENPB-type" evidence="2">
    <location>
        <begin position="27"/>
        <end position="100"/>
    </location>
</feature>
<proteinExistence type="predicted"/>
<dbReference type="Pfam" id="PF03221">
    <property type="entry name" value="HTH_Tnp_Tc5"/>
    <property type="match status" value="1"/>
</dbReference>
<name>A0A8J5M700_9STRA</name>
<evidence type="ECO:0000313" key="3">
    <source>
        <dbReference type="EMBL" id="KAG6961686.1"/>
    </source>
</evidence>
<dbReference type="Proteomes" id="UP000709295">
    <property type="component" value="Unassembled WGS sequence"/>
</dbReference>
<sequence length="147" mass="16615">MRCWKRQREHIDAMVAKTRTAQQKRFRHIGTATTLSDDAEMDILELIVALRSNGVPVSAKMIELEALEVAALYNAPRSIFAATPTWIASYLSRYSLSLRAKARQRYGGRRGNLGRQHRKSIHLPGLQKMDTYLVVPALSFTCTLNLS</sequence>
<protein>
    <recommendedName>
        <fullName evidence="2">HTH CENPB-type domain-containing protein</fullName>
    </recommendedName>
</protein>
<evidence type="ECO:0000256" key="1">
    <source>
        <dbReference type="ARBA" id="ARBA00023125"/>
    </source>
</evidence>
<dbReference type="InterPro" id="IPR006600">
    <property type="entry name" value="HTH_CenpB_DNA-bd_dom"/>
</dbReference>
<dbReference type="EMBL" id="JAENGY010000495">
    <property type="protein sequence ID" value="KAG6961686.1"/>
    <property type="molecule type" value="Genomic_DNA"/>
</dbReference>
<comment type="caution">
    <text evidence="3">The sequence shown here is derived from an EMBL/GenBank/DDBJ whole genome shotgun (WGS) entry which is preliminary data.</text>
</comment>
<evidence type="ECO:0000313" key="4">
    <source>
        <dbReference type="Proteomes" id="UP000709295"/>
    </source>
</evidence>
<accession>A0A8J5M700</accession>
<dbReference type="AlphaFoldDB" id="A0A8J5M700"/>
<dbReference type="PROSITE" id="PS51253">
    <property type="entry name" value="HTH_CENPB"/>
    <property type="match status" value="1"/>
</dbReference>
<evidence type="ECO:0000259" key="2">
    <source>
        <dbReference type="PROSITE" id="PS51253"/>
    </source>
</evidence>
<keyword evidence="4" id="KW-1185">Reference proteome</keyword>